<gene>
    <name evidence="3" type="ORF">NCTC11532_01244</name>
</gene>
<feature type="domain" description="SPOR" evidence="2">
    <location>
        <begin position="172"/>
        <end position="251"/>
    </location>
</feature>
<keyword evidence="1" id="KW-1133">Transmembrane helix</keyword>
<dbReference type="PROSITE" id="PS51724">
    <property type="entry name" value="SPOR"/>
    <property type="match status" value="1"/>
</dbReference>
<dbReference type="GO" id="GO:0032506">
    <property type="term" value="P:cytokinetic process"/>
    <property type="evidence" value="ECO:0007669"/>
    <property type="project" value="TreeGrafter"/>
</dbReference>
<dbReference type="InterPro" id="IPR036680">
    <property type="entry name" value="SPOR-like_sf"/>
</dbReference>
<evidence type="ECO:0000313" key="3">
    <source>
        <dbReference type="EMBL" id="STY29064.1"/>
    </source>
</evidence>
<organism evidence="3 4">
    <name type="scientific">Legionella wadsworthii</name>
    <dbReference type="NCBI Taxonomy" id="28088"/>
    <lineage>
        <taxon>Bacteria</taxon>
        <taxon>Pseudomonadati</taxon>
        <taxon>Pseudomonadota</taxon>
        <taxon>Gammaproteobacteria</taxon>
        <taxon>Legionellales</taxon>
        <taxon>Legionellaceae</taxon>
        <taxon>Legionella</taxon>
    </lineage>
</organism>
<dbReference type="GO" id="GO:0042834">
    <property type="term" value="F:peptidoglycan binding"/>
    <property type="evidence" value="ECO:0007669"/>
    <property type="project" value="InterPro"/>
</dbReference>
<keyword evidence="1" id="KW-0472">Membrane</keyword>
<dbReference type="InterPro" id="IPR052521">
    <property type="entry name" value="Cell_div_SPOR-domain"/>
</dbReference>
<dbReference type="GO" id="GO:0030428">
    <property type="term" value="C:cell septum"/>
    <property type="evidence" value="ECO:0007669"/>
    <property type="project" value="TreeGrafter"/>
</dbReference>
<dbReference type="InterPro" id="IPR007730">
    <property type="entry name" value="SPOR-like_dom"/>
</dbReference>
<dbReference type="OrthoDB" id="5654216at2"/>
<accession>A0A378LQL7</accession>
<dbReference type="Gene3D" id="3.30.70.1070">
    <property type="entry name" value="Sporulation related repeat"/>
    <property type="match status" value="1"/>
</dbReference>
<dbReference type="EMBL" id="UGPB01000001">
    <property type="protein sequence ID" value="STY29064.1"/>
    <property type="molecule type" value="Genomic_DNA"/>
</dbReference>
<keyword evidence="4" id="KW-1185">Reference proteome</keyword>
<name>A0A378LQL7_9GAMM</name>
<proteinExistence type="predicted"/>
<dbReference type="AlphaFoldDB" id="A0A378LQL7"/>
<dbReference type="PANTHER" id="PTHR38687:SF1">
    <property type="entry name" value="CELL DIVISION PROTEIN DEDD"/>
    <property type="match status" value="1"/>
</dbReference>
<sequence length="254" mass="27669">MKLVIDEKLKHRLVGVAVVLSLGAIFLPAMMKKSSQRLENNFSVKVQLPPKPTTPNVAITNEKEMFETIKVAKVEIPSAPEQKKYSLAKEDFIQSIDSTNDAAVTVAKKESAPKHDPAIKSVELALNNAAQNVVKKQIKVAAVKTIKPIVSESTRTIKQSTVAQVNKKTNTFNRKSIYAVQVASFSKLANAQSLVNKLQSKGYKASFIKTSGRQGSIYKVYAGHSPVKSDVMKLKVQLASSMQLNGFVVNTGVS</sequence>
<reference evidence="3 4" key="1">
    <citation type="submission" date="2018-06" db="EMBL/GenBank/DDBJ databases">
        <authorList>
            <consortium name="Pathogen Informatics"/>
            <person name="Doyle S."/>
        </authorList>
    </citation>
    <scope>NUCLEOTIDE SEQUENCE [LARGE SCALE GENOMIC DNA]</scope>
    <source>
        <strain evidence="3 4">NCTC11532</strain>
    </source>
</reference>
<dbReference type="Pfam" id="PF05036">
    <property type="entry name" value="SPOR"/>
    <property type="match status" value="1"/>
</dbReference>
<dbReference type="PANTHER" id="PTHR38687">
    <property type="entry name" value="CELL DIVISION PROTEIN DEDD-RELATED"/>
    <property type="match status" value="1"/>
</dbReference>
<dbReference type="Proteomes" id="UP000255297">
    <property type="component" value="Unassembled WGS sequence"/>
</dbReference>
<dbReference type="SUPFAM" id="SSF110997">
    <property type="entry name" value="Sporulation related repeat"/>
    <property type="match status" value="1"/>
</dbReference>
<dbReference type="RefSeq" id="WP_031566200.1">
    <property type="nucleotide sequence ID" value="NZ_CAAAIS010000010.1"/>
</dbReference>
<dbReference type="STRING" id="1122170.GCA_000701265_01240"/>
<evidence type="ECO:0000256" key="1">
    <source>
        <dbReference type="SAM" id="Phobius"/>
    </source>
</evidence>
<protein>
    <submittedName>
        <fullName evidence="3">Sporulation domain-containing protein</fullName>
    </submittedName>
</protein>
<evidence type="ECO:0000259" key="2">
    <source>
        <dbReference type="PROSITE" id="PS51724"/>
    </source>
</evidence>
<keyword evidence="1" id="KW-0812">Transmembrane</keyword>
<dbReference type="GO" id="GO:0032153">
    <property type="term" value="C:cell division site"/>
    <property type="evidence" value="ECO:0007669"/>
    <property type="project" value="TreeGrafter"/>
</dbReference>
<evidence type="ECO:0000313" key="4">
    <source>
        <dbReference type="Proteomes" id="UP000255297"/>
    </source>
</evidence>
<feature type="transmembrane region" description="Helical" evidence="1">
    <location>
        <begin position="12"/>
        <end position="31"/>
    </location>
</feature>